<feature type="domain" description="Ig-like" evidence="11">
    <location>
        <begin position="234"/>
        <end position="330"/>
    </location>
</feature>
<dbReference type="GO" id="GO:0005576">
    <property type="term" value="C:extracellular region"/>
    <property type="evidence" value="ECO:0007669"/>
    <property type="project" value="UniProtKB-SubCell"/>
</dbReference>
<feature type="domain" description="Ig-like" evidence="11">
    <location>
        <begin position="335"/>
        <end position="418"/>
    </location>
</feature>
<evidence type="ECO:0000256" key="10">
    <source>
        <dbReference type="SAM" id="SignalP"/>
    </source>
</evidence>
<dbReference type="PROSITE" id="PS50835">
    <property type="entry name" value="IG_LIKE"/>
    <property type="match status" value="4"/>
</dbReference>
<keyword evidence="12" id="KW-1185">Reference proteome</keyword>
<dbReference type="InParanoid" id="A0A7E5WVD3"/>
<dbReference type="Pfam" id="PF07679">
    <property type="entry name" value="I-set"/>
    <property type="match status" value="2"/>
</dbReference>
<dbReference type="InterPro" id="IPR051170">
    <property type="entry name" value="Neural/epithelial_adhesion"/>
</dbReference>
<feature type="domain" description="Ig-like" evidence="11">
    <location>
        <begin position="130"/>
        <end position="227"/>
    </location>
</feature>
<evidence type="ECO:0000256" key="2">
    <source>
        <dbReference type="ARBA" id="ARBA00022525"/>
    </source>
</evidence>
<evidence type="ECO:0000256" key="7">
    <source>
        <dbReference type="ARBA" id="ARBA00023319"/>
    </source>
</evidence>
<dbReference type="OrthoDB" id="6244967at2759"/>
<comment type="subcellular location">
    <subcellularLocation>
        <location evidence="1">Secreted</location>
    </subcellularLocation>
</comment>
<dbReference type="InterPro" id="IPR013098">
    <property type="entry name" value="Ig_I-set"/>
</dbReference>
<reference evidence="13" key="1">
    <citation type="submission" date="2025-08" db="UniProtKB">
        <authorList>
            <consortium name="RefSeq"/>
        </authorList>
    </citation>
    <scope>IDENTIFICATION</scope>
</reference>
<dbReference type="SMART" id="SM00409">
    <property type="entry name" value="IG"/>
    <property type="match status" value="4"/>
</dbReference>
<gene>
    <name evidence="13" type="primary">LOC113505643</name>
</gene>
<dbReference type="InterPro" id="IPR013783">
    <property type="entry name" value="Ig-like_fold"/>
</dbReference>
<feature type="chain" id="PRO_5028872081" description="Hemolin" evidence="10">
    <location>
        <begin position="20"/>
        <end position="420"/>
    </location>
</feature>
<sequence>MYRITSTVVLAACIVLCTALPVEKQKVQELPVLKDQKAEVLFRADNYSTAFLECALEGHGKDVKYTWYKNGQIFDWEKAGHIAQRPGEGSIMFFNPQPSDEGQYKCLVETPAGIASTRTITLKKAFINIPKVTLQEHRPIEGKPFKLECKIPESYPKPTILWKTQLVAEPSIIEDFLSQRITRSPDGALYFSNVTEEDVGDKFKYVCYAQTPASRDDVLLAEHKLVSLEKPKTPNDGELSLQYVTNDITSKVGDVTMIYCIYGGTPLAYPDWFKENKLIEAKPGDRITDHNRTGGKRLLIKETLYEDQGTYKCEVNNGVGKKLTHSMKLTVVSAPKLSQQHEKRILVKEGEDVSLPCKITGLPEPKVTWTYNTKAVSERAIYKDGVLKIKNAKKGDTGYYGCKAENEHGDLYAETLVQVA</sequence>
<dbReference type="Pfam" id="PF13927">
    <property type="entry name" value="Ig_3"/>
    <property type="match status" value="1"/>
</dbReference>
<keyword evidence="6" id="KW-0325">Glycoprotein</keyword>
<dbReference type="InterPro" id="IPR003598">
    <property type="entry name" value="Ig_sub2"/>
</dbReference>
<dbReference type="PANTHER" id="PTHR12231:SF253">
    <property type="entry name" value="DPR-INTERACTING PROTEIN ETA, ISOFORM B-RELATED"/>
    <property type="match status" value="1"/>
</dbReference>
<dbReference type="GeneID" id="113505643"/>
<dbReference type="AlphaFoldDB" id="A0A7E5WVD3"/>
<name>A0A7E5WVD3_TRINI</name>
<keyword evidence="3 10" id="KW-0732">Signal</keyword>
<dbReference type="InterPro" id="IPR003599">
    <property type="entry name" value="Ig_sub"/>
</dbReference>
<feature type="domain" description="Ig-like" evidence="11">
    <location>
        <begin position="31"/>
        <end position="121"/>
    </location>
</feature>
<evidence type="ECO:0000256" key="9">
    <source>
        <dbReference type="ARBA" id="ARBA00068688"/>
    </source>
</evidence>
<evidence type="ECO:0000256" key="6">
    <source>
        <dbReference type="ARBA" id="ARBA00023180"/>
    </source>
</evidence>
<feature type="signal peptide" evidence="10">
    <location>
        <begin position="1"/>
        <end position="19"/>
    </location>
</feature>
<keyword evidence="5" id="KW-1015">Disulfide bond</keyword>
<dbReference type="InterPro" id="IPR007110">
    <property type="entry name" value="Ig-like_dom"/>
</dbReference>
<dbReference type="InterPro" id="IPR036179">
    <property type="entry name" value="Ig-like_dom_sf"/>
</dbReference>
<proteinExistence type="inferred from homology"/>
<keyword evidence="2" id="KW-0964">Secreted</keyword>
<organism evidence="12 13">
    <name type="scientific">Trichoplusia ni</name>
    <name type="common">Cabbage looper</name>
    <dbReference type="NCBI Taxonomy" id="7111"/>
    <lineage>
        <taxon>Eukaryota</taxon>
        <taxon>Metazoa</taxon>
        <taxon>Ecdysozoa</taxon>
        <taxon>Arthropoda</taxon>
        <taxon>Hexapoda</taxon>
        <taxon>Insecta</taxon>
        <taxon>Pterygota</taxon>
        <taxon>Neoptera</taxon>
        <taxon>Endopterygota</taxon>
        <taxon>Lepidoptera</taxon>
        <taxon>Glossata</taxon>
        <taxon>Ditrysia</taxon>
        <taxon>Noctuoidea</taxon>
        <taxon>Noctuidae</taxon>
        <taxon>Plusiinae</taxon>
        <taxon>Trichoplusia</taxon>
    </lineage>
</organism>
<dbReference type="RefSeq" id="XP_026744247.1">
    <property type="nucleotide sequence ID" value="XM_026888446.1"/>
</dbReference>
<dbReference type="PANTHER" id="PTHR12231">
    <property type="entry name" value="CTX-RELATED TYPE I TRANSMEMBRANE PROTEIN"/>
    <property type="match status" value="1"/>
</dbReference>
<keyword evidence="4" id="KW-0677">Repeat</keyword>
<dbReference type="KEGG" id="tnl:113505643"/>
<evidence type="ECO:0000256" key="4">
    <source>
        <dbReference type="ARBA" id="ARBA00022737"/>
    </source>
</evidence>
<evidence type="ECO:0000313" key="12">
    <source>
        <dbReference type="Proteomes" id="UP000322000"/>
    </source>
</evidence>
<accession>A0A7E5WVD3</accession>
<dbReference type="SMART" id="SM00408">
    <property type="entry name" value="IGc2"/>
    <property type="match status" value="4"/>
</dbReference>
<dbReference type="FunFam" id="2.60.40.10:FF:000032">
    <property type="entry name" value="palladin isoform X1"/>
    <property type="match status" value="1"/>
</dbReference>
<comment type="similarity">
    <text evidence="8">Belongs to the hemolin family.</text>
</comment>
<keyword evidence="7" id="KW-0393">Immunoglobulin domain</keyword>
<dbReference type="Gene3D" id="2.60.40.10">
    <property type="entry name" value="Immunoglobulins"/>
    <property type="match status" value="4"/>
</dbReference>
<evidence type="ECO:0000313" key="13">
    <source>
        <dbReference type="RefSeq" id="XP_026744247.1"/>
    </source>
</evidence>
<evidence type="ECO:0000256" key="3">
    <source>
        <dbReference type="ARBA" id="ARBA00022729"/>
    </source>
</evidence>
<evidence type="ECO:0000256" key="5">
    <source>
        <dbReference type="ARBA" id="ARBA00023157"/>
    </source>
</evidence>
<dbReference type="SUPFAM" id="SSF48726">
    <property type="entry name" value="Immunoglobulin"/>
    <property type="match status" value="4"/>
</dbReference>
<evidence type="ECO:0000256" key="8">
    <source>
        <dbReference type="ARBA" id="ARBA00061228"/>
    </source>
</evidence>
<evidence type="ECO:0000259" key="11">
    <source>
        <dbReference type="PROSITE" id="PS50835"/>
    </source>
</evidence>
<evidence type="ECO:0000256" key="1">
    <source>
        <dbReference type="ARBA" id="ARBA00004613"/>
    </source>
</evidence>
<dbReference type="Proteomes" id="UP000322000">
    <property type="component" value="Chromosome 26"/>
</dbReference>
<protein>
    <recommendedName>
        <fullName evidence="9">Hemolin</fullName>
    </recommendedName>
</protein>